<feature type="transmembrane region" description="Helical" evidence="8">
    <location>
        <begin position="72"/>
        <end position="95"/>
    </location>
</feature>
<evidence type="ECO:0000256" key="6">
    <source>
        <dbReference type="ARBA" id="ARBA00023004"/>
    </source>
</evidence>
<dbReference type="OrthoDB" id="9788081at2"/>
<dbReference type="EMBL" id="SNYO01000001">
    <property type="protein sequence ID" value="TDQ65675.1"/>
    <property type="molecule type" value="Genomic_DNA"/>
</dbReference>
<dbReference type="Pfam" id="PF01127">
    <property type="entry name" value="Sdh_cyt"/>
    <property type="match status" value="1"/>
</dbReference>
<evidence type="ECO:0000256" key="4">
    <source>
        <dbReference type="ARBA" id="ARBA00022723"/>
    </source>
</evidence>
<comment type="subcellular location">
    <subcellularLocation>
        <location evidence="1">Membrane</location>
    </subcellularLocation>
</comment>
<keyword evidence="4" id="KW-0479">Metal-binding</keyword>
<dbReference type="InterPro" id="IPR000701">
    <property type="entry name" value="SuccDH_FuR_B_TM-su"/>
</dbReference>
<dbReference type="Proteomes" id="UP000295705">
    <property type="component" value="Unassembled WGS sequence"/>
</dbReference>
<dbReference type="AlphaFoldDB" id="A0A4R6VYK3"/>
<keyword evidence="6" id="KW-0408">Iron</keyword>
<evidence type="ECO:0000313" key="9">
    <source>
        <dbReference type="EMBL" id="TDQ65675.1"/>
    </source>
</evidence>
<keyword evidence="2" id="KW-0349">Heme</keyword>
<evidence type="ECO:0000256" key="8">
    <source>
        <dbReference type="SAM" id="Phobius"/>
    </source>
</evidence>
<dbReference type="GO" id="GO:0016020">
    <property type="term" value="C:membrane"/>
    <property type="evidence" value="ECO:0007669"/>
    <property type="project" value="UniProtKB-SubCell"/>
</dbReference>
<feature type="transmembrane region" description="Helical" evidence="8">
    <location>
        <begin position="206"/>
        <end position="230"/>
    </location>
</feature>
<reference evidence="9 10" key="1">
    <citation type="submission" date="2019-03" db="EMBL/GenBank/DDBJ databases">
        <title>Genomic Encyclopedia of Type Strains, Phase IV (KMG-IV): sequencing the most valuable type-strain genomes for metagenomic binning, comparative biology and taxonomic classification.</title>
        <authorList>
            <person name="Goeker M."/>
        </authorList>
    </citation>
    <scope>NUCLEOTIDE SEQUENCE [LARGE SCALE GENOMIC DNA]</scope>
    <source>
        <strain evidence="9 10">DSM 45775</strain>
    </source>
</reference>
<proteinExistence type="predicted"/>
<feature type="transmembrane region" description="Helical" evidence="8">
    <location>
        <begin position="116"/>
        <end position="137"/>
    </location>
</feature>
<evidence type="ECO:0000256" key="2">
    <source>
        <dbReference type="ARBA" id="ARBA00022617"/>
    </source>
</evidence>
<dbReference type="NCBIfam" id="TIGR02046">
    <property type="entry name" value="sdhC_b558_fam"/>
    <property type="match status" value="1"/>
</dbReference>
<evidence type="ECO:0000256" key="1">
    <source>
        <dbReference type="ARBA" id="ARBA00004370"/>
    </source>
</evidence>
<dbReference type="InterPro" id="IPR034804">
    <property type="entry name" value="SQR/QFR_C/D"/>
</dbReference>
<organism evidence="9 10">
    <name type="scientific">Actinomycetospora succinea</name>
    <dbReference type="NCBI Taxonomy" id="663603"/>
    <lineage>
        <taxon>Bacteria</taxon>
        <taxon>Bacillati</taxon>
        <taxon>Actinomycetota</taxon>
        <taxon>Actinomycetes</taxon>
        <taxon>Pseudonocardiales</taxon>
        <taxon>Pseudonocardiaceae</taxon>
        <taxon>Actinomycetospora</taxon>
    </lineage>
</organism>
<evidence type="ECO:0000313" key="10">
    <source>
        <dbReference type="Proteomes" id="UP000295705"/>
    </source>
</evidence>
<comment type="caution">
    <text evidence="9">The sequence shown here is derived from an EMBL/GenBank/DDBJ whole genome shotgun (WGS) entry which is preliminary data.</text>
</comment>
<keyword evidence="3 8" id="KW-0812">Transmembrane</keyword>
<protein>
    <submittedName>
        <fullName evidence="9">Succinate dehydrogenase subunit C</fullName>
    </submittedName>
</protein>
<accession>A0A4R6VYK3</accession>
<evidence type="ECO:0000256" key="7">
    <source>
        <dbReference type="ARBA" id="ARBA00023136"/>
    </source>
</evidence>
<dbReference type="GO" id="GO:0046872">
    <property type="term" value="F:metal ion binding"/>
    <property type="evidence" value="ECO:0007669"/>
    <property type="project" value="UniProtKB-KW"/>
</dbReference>
<sequence length="231" mass="25641">MVITPQRNIVSRTWGTSVGKKSVMAVTGGIFLLYVIAHMIGNLKIFFGIQAFDAYSQHLREIGEAIFGYEGVLWIIRLVLTVSVVLHMWAAFSLWARAKKARPIGYQHRQSWQGSYAARTMRWGGVIIALFVIWHILDLTTGTVNPLGGDDSAYMKLVASFDRWYVALFYVLAVVALGFHIRHGLWSAIQTFGQNSALKQNALKTFSFVVAAVITIGFAIVPLSVMFGLVG</sequence>
<dbReference type="SUPFAM" id="SSF81343">
    <property type="entry name" value="Fumarate reductase respiratory complex transmembrane subunits"/>
    <property type="match status" value="1"/>
</dbReference>
<evidence type="ECO:0000256" key="5">
    <source>
        <dbReference type="ARBA" id="ARBA00022989"/>
    </source>
</evidence>
<feature type="transmembrane region" description="Helical" evidence="8">
    <location>
        <begin position="164"/>
        <end position="185"/>
    </location>
</feature>
<keyword evidence="5 8" id="KW-1133">Transmembrane helix</keyword>
<dbReference type="CDD" id="cd03498">
    <property type="entry name" value="SQR_TypeB_2_TM"/>
    <property type="match status" value="1"/>
</dbReference>
<feature type="transmembrane region" description="Helical" evidence="8">
    <location>
        <begin position="30"/>
        <end position="52"/>
    </location>
</feature>
<keyword evidence="10" id="KW-1185">Reference proteome</keyword>
<dbReference type="Gene3D" id="1.20.1300.10">
    <property type="entry name" value="Fumarate reductase/succinate dehydrogenase, transmembrane subunit"/>
    <property type="match status" value="1"/>
</dbReference>
<evidence type="ECO:0000256" key="3">
    <source>
        <dbReference type="ARBA" id="ARBA00022692"/>
    </source>
</evidence>
<name>A0A4R6VYK3_9PSEU</name>
<keyword evidence="7 8" id="KW-0472">Membrane</keyword>
<gene>
    <name evidence="9" type="ORF">EV188_101927</name>
</gene>
<dbReference type="RefSeq" id="WP_133824999.1">
    <property type="nucleotide sequence ID" value="NZ_BAABHR010000013.1"/>
</dbReference>
<dbReference type="InterPro" id="IPR011138">
    <property type="entry name" value="Cytochrome_b-558"/>
</dbReference>